<accession>A0AA44EHM3</accession>
<dbReference type="AlphaFoldDB" id="A0AA44EHM3"/>
<evidence type="ECO:0000256" key="1">
    <source>
        <dbReference type="ARBA" id="ARBA00022729"/>
    </source>
</evidence>
<name>A0AA44EHM3_9HYPH</name>
<dbReference type="EMBL" id="JABRWM010000005">
    <property type="protein sequence ID" value="NRF18409.1"/>
    <property type="molecule type" value="Genomic_DNA"/>
</dbReference>
<sequence>MAARSTSRPRLRVIARREFAPEPLRRKASEDLGIDLEFDVVDTLEGLRRVVTAPDTFDVYHQWHTIDLIWTSRAIQPISLDRLDCATELQALARPPFAALSPPTVTAKLFVQPDGELGATPGDQVAMLPVLRGVDCFAYQPAVRDLVGQDASESWGWLFDSRLRGHVGLISDPVLGMIEAALAMEAAYDMTFPDIGNLTIEEIDTVADMLIQLKKLGHFRGVWSNYEEAARLMHRGALVQSMFTPGATRLRREKMDFKVADPVEGGRGWHSDLCISAAASGETLDAAYAYLNWWAGGWPGACLSRQGYYAFFPERARAYLAKEEWDYWYDGIAAARPLQDPFGEIAIPAGHVREGGSYPTRMGRVRVWNTFMDEHSYLVRRWREFLEA</sequence>
<evidence type="ECO:0000313" key="2">
    <source>
        <dbReference type="EMBL" id="NRF18409.1"/>
    </source>
</evidence>
<dbReference type="SUPFAM" id="SSF53850">
    <property type="entry name" value="Periplasmic binding protein-like II"/>
    <property type="match status" value="1"/>
</dbReference>
<dbReference type="PANTHER" id="PTHR30222">
    <property type="entry name" value="SPERMIDINE/PUTRESCINE-BINDING PERIPLASMIC PROTEIN"/>
    <property type="match status" value="1"/>
</dbReference>
<geneLocation type="plasmid" evidence="2">
    <name>unnamed5</name>
</geneLocation>
<keyword evidence="2" id="KW-0614">Plasmid</keyword>
<dbReference type="PANTHER" id="PTHR30222:SF17">
    <property type="entry name" value="SPERMIDINE_PUTRESCINE-BINDING PERIPLASMIC PROTEIN"/>
    <property type="match status" value="1"/>
</dbReference>
<dbReference type="RefSeq" id="WP_172873307.1">
    <property type="nucleotide sequence ID" value="NZ_JABRWL010000003.1"/>
</dbReference>
<keyword evidence="1" id="KW-0732">Signal</keyword>
<evidence type="ECO:0000313" key="3">
    <source>
        <dbReference type="Proteomes" id="UP001155820"/>
    </source>
</evidence>
<dbReference type="Gene3D" id="3.40.190.10">
    <property type="entry name" value="Periplasmic binding protein-like II"/>
    <property type="match status" value="2"/>
</dbReference>
<organism evidence="2 3">
    <name type="scientific">Agrobacterium pusense</name>
    <dbReference type="NCBI Taxonomy" id="648995"/>
    <lineage>
        <taxon>Bacteria</taxon>
        <taxon>Pseudomonadati</taxon>
        <taxon>Pseudomonadota</taxon>
        <taxon>Alphaproteobacteria</taxon>
        <taxon>Hyphomicrobiales</taxon>
        <taxon>Rhizobiaceae</taxon>
        <taxon>Rhizobium/Agrobacterium group</taxon>
        <taxon>Agrobacterium</taxon>
    </lineage>
</organism>
<keyword evidence="3" id="KW-1185">Reference proteome</keyword>
<reference evidence="2" key="1">
    <citation type="submission" date="2019-07" db="EMBL/GenBank/DDBJ databases">
        <title>FDA dAtabase for Regulatory Grade micrObial Sequences (FDA-ARGOS): Supporting development and validation of Infectious Disease Dx tests.</title>
        <authorList>
            <person name="Bachman M."/>
            <person name="Young C."/>
            <person name="Tallon L."/>
            <person name="Sadzewicz L."/>
            <person name="Vavikolanu K."/>
            <person name="Mehta A."/>
            <person name="Aluvathingal J."/>
            <person name="Nadendla S."/>
            <person name="Nandy P."/>
            <person name="Geyer C."/>
            <person name="Yan Y."/>
            <person name="Sichtig H."/>
        </authorList>
    </citation>
    <scope>NUCLEOTIDE SEQUENCE</scope>
    <source>
        <strain evidence="2">FDAARGOS_618</strain>
        <plasmid evidence="2">unnamed5</plasmid>
    </source>
</reference>
<dbReference type="Proteomes" id="UP001155820">
    <property type="component" value="Unassembled WGS sequence"/>
</dbReference>
<proteinExistence type="predicted"/>
<gene>
    <name evidence="2" type="ORF">FOB26_04715</name>
</gene>
<comment type="caution">
    <text evidence="2">The sequence shown here is derived from an EMBL/GenBank/DDBJ whole genome shotgun (WGS) entry which is preliminary data.</text>
</comment>
<protein>
    <submittedName>
        <fullName evidence="2">Signal peptide prediction</fullName>
    </submittedName>
</protein>